<feature type="region of interest" description="Disordered" evidence="4">
    <location>
        <begin position="1"/>
        <end position="52"/>
    </location>
</feature>
<dbReference type="GO" id="GO:0009867">
    <property type="term" value="P:jasmonic acid mediated signaling pathway"/>
    <property type="evidence" value="ECO:0007669"/>
    <property type="project" value="UniProtKB-ARBA"/>
</dbReference>
<dbReference type="InterPro" id="IPR011333">
    <property type="entry name" value="SKP1/BTB/POZ_sf"/>
</dbReference>
<sequence>MESQTTKHMIEDDCAKNEIPPPTATPRSSLEYCRKHVDSAPDKSSDDASKVSDEELKTWEAEFVKVDQATLFDVILVDDKLRKGLHGMAVRKKSNGQAVSSSICLEQKLTPLPKLVV</sequence>
<evidence type="ECO:0000256" key="2">
    <source>
        <dbReference type="ARBA" id="ARBA00009993"/>
    </source>
</evidence>
<keyword evidence="3" id="KW-0833">Ubl conjugation pathway</keyword>
<dbReference type="PANTHER" id="PTHR11165">
    <property type="entry name" value="SKP1"/>
    <property type="match status" value="1"/>
</dbReference>
<dbReference type="GO" id="GO:0016567">
    <property type="term" value="P:protein ubiquitination"/>
    <property type="evidence" value="ECO:0007669"/>
    <property type="project" value="UniProtKB-UniPathway"/>
</dbReference>
<comment type="pathway">
    <text evidence="1">Protein modification; protein ubiquitination.</text>
</comment>
<dbReference type="InterPro" id="IPR016897">
    <property type="entry name" value="SKP1"/>
</dbReference>
<dbReference type="UniPathway" id="UPA00143"/>
<evidence type="ECO:0000256" key="1">
    <source>
        <dbReference type="ARBA" id="ARBA00004906"/>
    </source>
</evidence>
<comment type="caution">
    <text evidence="6">The sequence shown here is derived from an EMBL/GenBank/DDBJ whole genome shotgun (WGS) entry which is preliminary data.</text>
</comment>
<feature type="compositionally biased region" description="Basic and acidic residues" evidence="4">
    <location>
        <begin position="32"/>
        <end position="52"/>
    </location>
</feature>
<name>A0A426XT89_ENSVE</name>
<feature type="domain" description="SKP1 component POZ" evidence="5">
    <location>
        <begin position="1"/>
        <end position="37"/>
    </location>
</feature>
<dbReference type="InterPro" id="IPR016073">
    <property type="entry name" value="Skp1_comp_POZ"/>
</dbReference>
<dbReference type="Proteomes" id="UP000287651">
    <property type="component" value="Unassembled WGS sequence"/>
</dbReference>
<dbReference type="EMBL" id="AMZH03017652">
    <property type="protein sequence ID" value="RRT42693.1"/>
    <property type="molecule type" value="Genomic_DNA"/>
</dbReference>
<evidence type="ECO:0000313" key="6">
    <source>
        <dbReference type="EMBL" id="RRT42693.1"/>
    </source>
</evidence>
<dbReference type="Pfam" id="PF03931">
    <property type="entry name" value="Skp1_POZ"/>
    <property type="match status" value="1"/>
</dbReference>
<dbReference type="GO" id="GO:0006511">
    <property type="term" value="P:ubiquitin-dependent protein catabolic process"/>
    <property type="evidence" value="ECO:0007669"/>
    <property type="project" value="InterPro"/>
</dbReference>
<evidence type="ECO:0000256" key="3">
    <source>
        <dbReference type="ARBA" id="ARBA00022786"/>
    </source>
</evidence>
<organism evidence="6 7">
    <name type="scientific">Ensete ventricosum</name>
    <name type="common">Abyssinian banana</name>
    <name type="synonym">Musa ensete</name>
    <dbReference type="NCBI Taxonomy" id="4639"/>
    <lineage>
        <taxon>Eukaryota</taxon>
        <taxon>Viridiplantae</taxon>
        <taxon>Streptophyta</taxon>
        <taxon>Embryophyta</taxon>
        <taxon>Tracheophyta</taxon>
        <taxon>Spermatophyta</taxon>
        <taxon>Magnoliopsida</taxon>
        <taxon>Liliopsida</taxon>
        <taxon>Zingiberales</taxon>
        <taxon>Musaceae</taxon>
        <taxon>Ensete</taxon>
    </lineage>
</organism>
<evidence type="ECO:0000256" key="4">
    <source>
        <dbReference type="SAM" id="MobiDB-lite"/>
    </source>
</evidence>
<proteinExistence type="inferred from homology"/>
<protein>
    <recommendedName>
        <fullName evidence="5">SKP1 component POZ domain-containing protein</fullName>
    </recommendedName>
</protein>
<evidence type="ECO:0000259" key="5">
    <source>
        <dbReference type="Pfam" id="PF03931"/>
    </source>
</evidence>
<comment type="similarity">
    <text evidence="2">Belongs to the SKP1 family.</text>
</comment>
<evidence type="ECO:0000313" key="7">
    <source>
        <dbReference type="Proteomes" id="UP000287651"/>
    </source>
</evidence>
<gene>
    <name evidence="6" type="ORF">B296_00056953</name>
</gene>
<dbReference type="Gene3D" id="3.30.710.10">
    <property type="entry name" value="Potassium Channel Kv1.1, Chain A"/>
    <property type="match status" value="1"/>
</dbReference>
<dbReference type="AlphaFoldDB" id="A0A426XT89"/>
<reference evidence="6 7" key="1">
    <citation type="journal article" date="2014" name="Agronomy (Basel)">
        <title>A Draft Genome Sequence for Ensete ventricosum, the Drought-Tolerant Tree Against Hunger.</title>
        <authorList>
            <person name="Harrison J."/>
            <person name="Moore K.A."/>
            <person name="Paszkiewicz K."/>
            <person name="Jones T."/>
            <person name="Grant M."/>
            <person name="Ambacheew D."/>
            <person name="Muzemil S."/>
            <person name="Studholme D.J."/>
        </authorList>
    </citation>
    <scope>NUCLEOTIDE SEQUENCE [LARGE SCALE GENOMIC DNA]</scope>
</reference>
<accession>A0A426XT89</accession>
<dbReference type="InterPro" id="IPR001232">
    <property type="entry name" value="SKP1-like"/>
</dbReference>
<dbReference type="SMART" id="SM00512">
    <property type="entry name" value="Skp1"/>
    <property type="match status" value="1"/>
</dbReference>